<dbReference type="InterPro" id="IPR014001">
    <property type="entry name" value="Helicase_ATP-bd"/>
</dbReference>
<keyword evidence="7" id="KW-0067">ATP-binding</keyword>
<evidence type="ECO:0000256" key="8">
    <source>
        <dbReference type="PROSITE-ProRule" id="PRU00452"/>
    </source>
</evidence>
<dbReference type="KEGG" id="cme:CYME_CMR259C"/>
<dbReference type="GO" id="GO:0008094">
    <property type="term" value="F:ATP-dependent activity, acting on DNA"/>
    <property type="evidence" value="ECO:0007669"/>
    <property type="project" value="TreeGrafter"/>
</dbReference>
<dbReference type="Gene3D" id="3.40.50.10810">
    <property type="entry name" value="Tandem AAA-ATPase domain"/>
    <property type="match status" value="2"/>
</dbReference>
<dbReference type="GO" id="GO:0005524">
    <property type="term" value="F:ATP binding"/>
    <property type="evidence" value="ECO:0007669"/>
    <property type="project" value="UniProtKB-KW"/>
</dbReference>
<feature type="domain" description="Helicase ATP-binding" evidence="12">
    <location>
        <begin position="437"/>
        <end position="665"/>
    </location>
</feature>
<evidence type="ECO:0000259" key="11">
    <source>
        <dbReference type="PROSITE" id="PS51044"/>
    </source>
</evidence>
<dbReference type="HOGENOM" id="CLU_279706_0_0_1"/>
<dbReference type="GO" id="GO:0005634">
    <property type="term" value="C:nucleus"/>
    <property type="evidence" value="ECO:0007669"/>
    <property type="project" value="TreeGrafter"/>
</dbReference>
<dbReference type="GO" id="GO:0016787">
    <property type="term" value="F:hydrolase activity"/>
    <property type="evidence" value="ECO:0007669"/>
    <property type="project" value="UniProtKB-KW"/>
</dbReference>
<name>M1UWC0_CYAM1</name>
<evidence type="ECO:0000256" key="4">
    <source>
        <dbReference type="ARBA" id="ARBA00022801"/>
    </source>
</evidence>
<dbReference type="InterPro" id="IPR017907">
    <property type="entry name" value="Znf_RING_CS"/>
</dbReference>
<feature type="compositionally biased region" description="Low complexity" evidence="9">
    <location>
        <begin position="96"/>
        <end position="110"/>
    </location>
</feature>
<gene>
    <name evidence="14" type="ORF">CYME_CMR259C</name>
</gene>
<dbReference type="InterPro" id="IPR027417">
    <property type="entry name" value="P-loop_NTPase"/>
</dbReference>
<dbReference type="InterPro" id="IPR013083">
    <property type="entry name" value="Znf_RING/FYVE/PHD"/>
</dbReference>
<organism evidence="14 15">
    <name type="scientific">Cyanidioschyzon merolae (strain NIES-3377 / 10D)</name>
    <name type="common">Unicellular red alga</name>
    <dbReference type="NCBI Taxonomy" id="280699"/>
    <lineage>
        <taxon>Eukaryota</taxon>
        <taxon>Rhodophyta</taxon>
        <taxon>Bangiophyceae</taxon>
        <taxon>Cyanidiales</taxon>
        <taxon>Cyanidiaceae</taxon>
        <taxon>Cyanidioschyzon</taxon>
    </lineage>
</organism>
<dbReference type="SMART" id="SM00487">
    <property type="entry name" value="DEXDc"/>
    <property type="match status" value="1"/>
</dbReference>
<evidence type="ECO:0000313" key="14">
    <source>
        <dbReference type="EMBL" id="BAM82481.1"/>
    </source>
</evidence>
<dbReference type="PROSITE" id="PS51192">
    <property type="entry name" value="HELICASE_ATP_BIND_1"/>
    <property type="match status" value="1"/>
</dbReference>
<sequence length="1126" mass="124729">MDRMQTQIGNRHASTPFQSQVGAASSARKRYRGGEAQRRPNSQASHETGAKSRQQHAAERAYSPSATSWEAKTGRLSDGVGSSRRTPAVGREVFDSPTPESEPASSCASPQDPVEDMDSLEPWIQKQLVALRAEHGGGTTRWPKYLGSILVPVRATATLEPMAVTSGAELVLKVSPIMSNGTGSLGRHNRNRQRQRLRFAVRVCTAEHGREFGRLEPLEALDLPTCLGALQSANLIIARARAVDCPLHIRFACVFIAEVAIFAAKSMFSFAAPGERSGRRPAGFDADQEDALTHWIAQLFHSLTGSGTDTNETTALSSDTITHTKARIEAPGERGSASVTKCLRTEAFRPEDAVQWILAAAENVHVDAPPVPVPPLLASTLRPYQQSALNWMVARERAPSHTPSSDDTQQTWREQRLPDGTRYFQHRVSGRVSLQPPMTSPAVAGGILADEMGLGKTVEAISLMLANPRPPQEQTRLDRQAALFTKHPERVTTESHRENESDTKAGGRRAANAAAAAQTRRSLVDSCCGGTLIVCPMSILSQWCAELNTHVADDADFIVHIYYANDRETDPLVLARFQVVITTYGTLYSTWKSTQQTESAEARGLYALRWHRLILDEAHVIKNPSSGCSRAVLDLRSRYRWALTGTPLQNNLEDIYPLLRFLAVEPWSDASLWKRYIARPFESGQAAKMQAALSLLSSILQPLMLRRTKRTLDEHTGAPILELPAKQTEVVYVDLSAAERQLYDAVYKASRARFSTFLADNQITFYLTTVFEMLMRIRQLCDHPLLIMSCPARDLHILQDVQKFMQRLTEGRGSDQATTYLETLAGQLQQSLHDERSIESSTNTKPLCPICLESIDDAVALRNCAHVFCRDCILTLLLSNRHGNAQCPVCRKGCSFADVMSTPRRSRFRVDLERGFFLSTKLARLVNDLVEAVQAFERDPVRHGKCVVFSQWTGMLDLIERALQAWNHEHARTLFQVGRLDGTLSQSRRTAVLEAFATMNPSTSAATATGRMNVLLASLRAGGVGLNLTAASSVFLVDPWWNPYVEEQAMDRVHRMGQTRTVQIRRYIVRDSVEERMLLLQDKKRSMVEDALGSSGTENQSSRLADLLLLFSLDAGGATGSRSKRL</sequence>
<evidence type="ECO:0000256" key="7">
    <source>
        <dbReference type="ARBA" id="ARBA00022840"/>
    </source>
</evidence>
<dbReference type="GO" id="GO:0008270">
    <property type="term" value="F:zinc ion binding"/>
    <property type="evidence" value="ECO:0007669"/>
    <property type="project" value="UniProtKB-KW"/>
</dbReference>
<dbReference type="SMART" id="SM00490">
    <property type="entry name" value="HELICc"/>
    <property type="match status" value="1"/>
</dbReference>
<evidence type="ECO:0000259" key="10">
    <source>
        <dbReference type="PROSITE" id="PS50089"/>
    </source>
</evidence>
<dbReference type="SUPFAM" id="SSF57850">
    <property type="entry name" value="RING/U-box"/>
    <property type="match status" value="1"/>
</dbReference>
<dbReference type="InterPro" id="IPR000330">
    <property type="entry name" value="SNF2_N"/>
</dbReference>
<evidence type="ECO:0000256" key="5">
    <source>
        <dbReference type="ARBA" id="ARBA00022806"/>
    </source>
</evidence>
<reference evidence="14 15" key="2">
    <citation type="journal article" date="2007" name="BMC Biol.">
        <title>A 100%-complete sequence reveals unusually simple genomic features in the hot-spring red alga Cyanidioschyzon merolae.</title>
        <authorList>
            <person name="Nozaki H."/>
            <person name="Takano H."/>
            <person name="Misumi O."/>
            <person name="Terasawa K."/>
            <person name="Matsuzaki M."/>
            <person name="Maruyama S."/>
            <person name="Nishida K."/>
            <person name="Yagisawa F."/>
            <person name="Yoshida Y."/>
            <person name="Fujiwara T."/>
            <person name="Takio S."/>
            <person name="Tamura K."/>
            <person name="Chung S.J."/>
            <person name="Nakamura S."/>
            <person name="Kuroiwa H."/>
            <person name="Tanaka K."/>
            <person name="Sato N."/>
            <person name="Kuroiwa T."/>
        </authorList>
    </citation>
    <scope>NUCLEOTIDE SEQUENCE [LARGE SCALE GENOMIC DNA]</scope>
    <source>
        <strain evidence="14 15">10D</strain>
    </source>
</reference>
<dbReference type="PROSITE" id="PS00518">
    <property type="entry name" value="ZF_RING_1"/>
    <property type="match status" value="1"/>
</dbReference>
<dbReference type="EMBL" id="AP006500">
    <property type="protein sequence ID" value="BAM82481.1"/>
    <property type="molecule type" value="Genomic_DNA"/>
</dbReference>
<dbReference type="PROSITE" id="PS51194">
    <property type="entry name" value="HELICASE_CTER"/>
    <property type="match status" value="1"/>
</dbReference>
<feature type="region of interest" description="Disordered" evidence="9">
    <location>
        <begin position="1"/>
        <end position="116"/>
    </location>
</feature>
<dbReference type="Pfam" id="PF13923">
    <property type="entry name" value="zf-C3HC4_2"/>
    <property type="match status" value="1"/>
</dbReference>
<evidence type="ECO:0000256" key="2">
    <source>
        <dbReference type="ARBA" id="ARBA00022741"/>
    </source>
</evidence>
<dbReference type="RefSeq" id="XP_005538517.1">
    <property type="nucleotide sequence ID" value="XM_005538460.1"/>
</dbReference>
<dbReference type="Pfam" id="PF00176">
    <property type="entry name" value="SNF2-rel_dom"/>
    <property type="match status" value="1"/>
</dbReference>
<dbReference type="InterPro" id="IPR001650">
    <property type="entry name" value="Helicase_C-like"/>
</dbReference>
<evidence type="ECO:0000259" key="13">
    <source>
        <dbReference type="PROSITE" id="PS51194"/>
    </source>
</evidence>
<feature type="region of interest" description="Disordered" evidence="9">
    <location>
        <begin position="488"/>
        <end position="512"/>
    </location>
</feature>
<keyword evidence="1" id="KW-0479">Metal-binding</keyword>
<dbReference type="InterPro" id="IPR038718">
    <property type="entry name" value="SNF2-like_sf"/>
</dbReference>
<dbReference type="eggNOG" id="KOG1001">
    <property type="taxonomic scope" value="Eukaryota"/>
</dbReference>
<dbReference type="SUPFAM" id="SSF52540">
    <property type="entry name" value="P-loop containing nucleoside triphosphate hydrolases"/>
    <property type="match status" value="2"/>
</dbReference>
<evidence type="ECO:0000259" key="12">
    <source>
        <dbReference type="PROSITE" id="PS51192"/>
    </source>
</evidence>
<dbReference type="InterPro" id="IPR050628">
    <property type="entry name" value="SNF2_RAD54_helicase_TF"/>
</dbReference>
<reference evidence="14 15" key="1">
    <citation type="journal article" date="2004" name="Nature">
        <title>Genome sequence of the ultrasmall unicellular red alga Cyanidioschyzon merolae 10D.</title>
        <authorList>
            <person name="Matsuzaki M."/>
            <person name="Misumi O."/>
            <person name="Shin-i T."/>
            <person name="Maruyama S."/>
            <person name="Takahara M."/>
            <person name="Miyagishima S."/>
            <person name="Mori T."/>
            <person name="Nishida K."/>
            <person name="Yagisawa F."/>
            <person name="Nishida K."/>
            <person name="Yoshida Y."/>
            <person name="Nishimura Y."/>
            <person name="Nakao S."/>
            <person name="Kobayashi T."/>
            <person name="Momoyama Y."/>
            <person name="Higashiyama T."/>
            <person name="Minoda A."/>
            <person name="Sano M."/>
            <person name="Nomoto H."/>
            <person name="Oishi K."/>
            <person name="Hayashi H."/>
            <person name="Ohta F."/>
            <person name="Nishizaka S."/>
            <person name="Haga S."/>
            <person name="Miura S."/>
            <person name="Morishita T."/>
            <person name="Kabeya Y."/>
            <person name="Terasawa K."/>
            <person name="Suzuki Y."/>
            <person name="Ishii Y."/>
            <person name="Asakawa S."/>
            <person name="Takano H."/>
            <person name="Ohta N."/>
            <person name="Kuroiwa H."/>
            <person name="Tanaka K."/>
            <person name="Shimizu N."/>
            <person name="Sugano S."/>
            <person name="Sato N."/>
            <person name="Nozaki H."/>
            <person name="Ogasawara N."/>
            <person name="Kohara Y."/>
            <person name="Kuroiwa T."/>
        </authorList>
    </citation>
    <scope>NUCLEOTIDE SEQUENCE [LARGE SCALE GENOMIC DNA]</scope>
    <source>
        <strain evidence="14 15">10D</strain>
    </source>
</reference>
<keyword evidence="4" id="KW-0378">Hydrolase</keyword>
<evidence type="ECO:0000256" key="6">
    <source>
        <dbReference type="ARBA" id="ARBA00022833"/>
    </source>
</evidence>
<dbReference type="InterPro" id="IPR004181">
    <property type="entry name" value="Znf_MIZ"/>
</dbReference>
<dbReference type="Gene3D" id="3.30.40.10">
    <property type="entry name" value="Zinc/RING finger domain, C3HC4 (zinc finger)"/>
    <property type="match status" value="1"/>
</dbReference>
<dbReference type="OMA" id="TEINRCT"/>
<proteinExistence type="predicted"/>
<feature type="domain" description="RING-type" evidence="10">
    <location>
        <begin position="848"/>
        <end position="891"/>
    </location>
</feature>
<keyword evidence="15" id="KW-1185">Reference proteome</keyword>
<dbReference type="GeneID" id="16996838"/>
<feature type="compositionally biased region" description="Basic and acidic residues" evidence="9">
    <location>
        <begin position="488"/>
        <end position="505"/>
    </location>
</feature>
<dbReference type="GO" id="GO:0006281">
    <property type="term" value="P:DNA repair"/>
    <property type="evidence" value="ECO:0007669"/>
    <property type="project" value="TreeGrafter"/>
</dbReference>
<dbReference type="AlphaFoldDB" id="M1UWC0"/>
<feature type="domain" description="Helicase C-terminal" evidence="13">
    <location>
        <begin position="928"/>
        <end position="1105"/>
    </location>
</feature>
<keyword evidence="3 8" id="KW-0863">Zinc-finger</keyword>
<dbReference type="Gramene" id="CMR259CT">
    <property type="protein sequence ID" value="CMR259CT"/>
    <property type="gene ID" value="CMR259C"/>
</dbReference>
<keyword evidence="2" id="KW-0547">Nucleotide-binding</keyword>
<dbReference type="SMART" id="SM00184">
    <property type="entry name" value="RING"/>
    <property type="match status" value="1"/>
</dbReference>
<keyword evidence="5" id="KW-0347">Helicase</keyword>
<dbReference type="GO" id="GO:0004386">
    <property type="term" value="F:helicase activity"/>
    <property type="evidence" value="ECO:0007669"/>
    <property type="project" value="UniProtKB-KW"/>
</dbReference>
<dbReference type="PANTHER" id="PTHR45626">
    <property type="entry name" value="TRANSCRIPTION TERMINATION FACTOR 2-RELATED"/>
    <property type="match status" value="1"/>
</dbReference>
<dbReference type="PROSITE" id="PS50089">
    <property type="entry name" value="ZF_RING_2"/>
    <property type="match status" value="1"/>
</dbReference>
<dbReference type="CDD" id="cd18793">
    <property type="entry name" value="SF2_C_SNF"/>
    <property type="match status" value="1"/>
</dbReference>
<keyword evidence="6" id="KW-0862">Zinc</keyword>
<dbReference type="Proteomes" id="UP000007014">
    <property type="component" value="Chromosome 18"/>
</dbReference>
<dbReference type="PROSITE" id="PS51044">
    <property type="entry name" value="ZF_SP_RING"/>
    <property type="match status" value="1"/>
</dbReference>
<feature type="compositionally biased region" description="Polar residues" evidence="9">
    <location>
        <begin position="1"/>
        <end position="23"/>
    </location>
</feature>
<dbReference type="OrthoDB" id="448448at2759"/>
<accession>M1UWC0</accession>
<dbReference type="CDD" id="cd18008">
    <property type="entry name" value="DEXDc_SHPRH-like"/>
    <property type="match status" value="1"/>
</dbReference>
<dbReference type="InterPro" id="IPR001841">
    <property type="entry name" value="Znf_RING"/>
</dbReference>
<dbReference type="Gene3D" id="3.40.50.300">
    <property type="entry name" value="P-loop containing nucleotide triphosphate hydrolases"/>
    <property type="match status" value="1"/>
</dbReference>
<feature type="domain" description="SP-RING-type" evidence="11">
    <location>
        <begin position="833"/>
        <end position="914"/>
    </location>
</feature>
<dbReference type="PANTHER" id="PTHR45626:SF22">
    <property type="entry name" value="DNA REPAIR PROTEIN RAD5"/>
    <property type="match status" value="1"/>
</dbReference>
<dbReference type="STRING" id="280699.M1UWC0"/>
<evidence type="ECO:0000313" key="15">
    <source>
        <dbReference type="Proteomes" id="UP000007014"/>
    </source>
</evidence>
<evidence type="ECO:0000256" key="3">
    <source>
        <dbReference type="ARBA" id="ARBA00022771"/>
    </source>
</evidence>
<evidence type="ECO:0000256" key="1">
    <source>
        <dbReference type="ARBA" id="ARBA00022723"/>
    </source>
</evidence>
<dbReference type="Pfam" id="PF00271">
    <property type="entry name" value="Helicase_C"/>
    <property type="match status" value="1"/>
</dbReference>
<dbReference type="InterPro" id="IPR049730">
    <property type="entry name" value="SNF2/RAD54-like_C"/>
</dbReference>
<evidence type="ECO:0000256" key="9">
    <source>
        <dbReference type="SAM" id="MobiDB-lite"/>
    </source>
</evidence>
<protein>
    <submittedName>
        <fullName evidence="14">Probable DNA repair protein RAD5</fullName>
    </submittedName>
</protein>